<evidence type="ECO:0000313" key="1">
    <source>
        <dbReference type="EMBL" id="GBQ93505.1"/>
    </source>
</evidence>
<evidence type="ECO:0000313" key="2">
    <source>
        <dbReference type="Proteomes" id="UP001062776"/>
    </source>
</evidence>
<sequence length="82" mass="9096">MTSGIKMLPNWPPAGETLPQERLVFIGKSDLSPYQGDAECQTIRQGQVRKNGEEASAVSHRARWYGGSGWSSVKTTKGFDRR</sequence>
<dbReference type="Proteomes" id="UP001062776">
    <property type="component" value="Unassembled WGS sequence"/>
</dbReference>
<dbReference type="EMBL" id="BAPV01000061">
    <property type="protein sequence ID" value="GBQ93505.1"/>
    <property type="molecule type" value="Genomic_DNA"/>
</dbReference>
<reference evidence="1" key="1">
    <citation type="submission" date="2013-04" db="EMBL/GenBank/DDBJ databases">
        <title>The genome sequencing project of 58 acetic acid bacteria.</title>
        <authorList>
            <person name="Okamoto-Kainuma A."/>
            <person name="Ishikawa M."/>
            <person name="Umino S."/>
            <person name="Koizumi Y."/>
            <person name="Shiwa Y."/>
            <person name="Yoshikawa H."/>
            <person name="Matsutani M."/>
            <person name="Matsushita K."/>
        </authorList>
    </citation>
    <scope>NUCLEOTIDE SEQUENCE</scope>
    <source>
        <strain evidence="1">NRIC 0535</strain>
    </source>
</reference>
<comment type="caution">
    <text evidence="1">The sequence shown here is derived from an EMBL/GenBank/DDBJ whole genome shotgun (WGS) entry which is preliminary data.</text>
</comment>
<protein>
    <submittedName>
        <fullName evidence="1">Uncharacterized protein</fullName>
    </submittedName>
</protein>
<gene>
    <name evidence="1" type="ORF">AA0535_2849</name>
</gene>
<organism evidence="1 2">
    <name type="scientific">Asaia krungthepensis NRIC 0535</name>
    <dbReference type="NCBI Taxonomy" id="1307925"/>
    <lineage>
        <taxon>Bacteria</taxon>
        <taxon>Pseudomonadati</taxon>
        <taxon>Pseudomonadota</taxon>
        <taxon>Alphaproteobacteria</taxon>
        <taxon>Acetobacterales</taxon>
        <taxon>Acetobacteraceae</taxon>
        <taxon>Asaia</taxon>
    </lineage>
</organism>
<name>A0ABQ0Q6C8_9PROT</name>
<keyword evidence="2" id="KW-1185">Reference proteome</keyword>
<proteinExistence type="predicted"/>
<accession>A0ABQ0Q6C8</accession>